<reference evidence="2 3" key="1">
    <citation type="journal article" date="2013" name="Nature">
        <title>The genomes of four tapeworm species reveal adaptations to parasitism.</title>
        <authorList>
            <person name="Tsai I.J."/>
            <person name="Zarowiecki M."/>
            <person name="Holroyd N."/>
            <person name="Garciarrubio A."/>
            <person name="Sanchez-Flores A."/>
            <person name="Brooks K.L."/>
            <person name="Tracey A."/>
            <person name="Bobes R.J."/>
            <person name="Fragoso G."/>
            <person name="Sciutto E."/>
            <person name="Aslett M."/>
            <person name="Beasley H."/>
            <person name="Bennett H.M."/>
            <person name="Cai J."/>
            <person name="Camicia F."/>
            <person name="Clark R."/>
            <person name="Cucher M."/>
            <person name="De Silva N."/>
            <person name="Day T.A."/>
            <person name="Deplazes P."/>
            <person name="Estrada K."/>
            <person name="Fernandez C."/>
            <person name="Holland P.W."/>
            <person name="Hou J."/>
            <person name="Hu S."/>
            <person name="Huckvale T."/>
            <person name="Hung S.S."/>
            <person name="Kamenetzky L."/>
            <person name="Keane J.A."/>
            <person name="Kiss F."/>
            <person name="Koziol U."/>
            <person name="Lambert O."/>
            <person name="Liu K."/>
            <person name="Luo X."/>
            <person name="Luo Y."/>
            <person name="Macchiaroli N."/>
            <person name="Nichol S."/>
            <person name="Paps J."/>
            <person name="Parkinson J."/>
            <person name="Pouchkina-Stantcheva N."/>
            <person name="Riddiford N."/>
            <person name="Rosenzvit M."/>
            <person name="Salinas G."/>
            <person name="Wasmuth J.D."/>
            <person name="Zamanian M."/>
            <person name="Zheng Y."/>
            <person name="Cai X."/>
            <person name="Soberon X."/>
            <person name="Olson P.D."/>
            <person name="Laclette J.P."/>
            <person name="Brehm K."/>
            <person name="Berriman M."/>
            <person name="Garciarrubio A."/>
            <person name="Bobes R.J."/>
            <person name="Fragoso G."/>
            <person name="Sanchez-Flores A."/>
            <person name="Estrada K."/>
            <person name="Cevallos M.A."/>
            <person name="Morett E."/>
            <person name="Gonzalez V."/>
            <person name="Portillo T."/>
            <person name="Ochoa-Leyva A."/>
            <person name="Jose M.V."/>
            <person name="Sciutto E."/>
            <person name="Landa A."/>
            <person name="Jimenez L."/>
            <person name="Valdes V."/>
            <person name="Carrero J.C."/>
            <person name="Larralde C."/>
            <person name="Morales-Montor J."/>
            <person name="Limon-Lason J."/>
            <person name="Soberon X."/>
            <person name="Laclette J.P."/>
        </authorList>
    </citation>
    <scope>NUCLEOTIDE SEQUENCE [LARGE SCALE GENOMIC DNA]</scope>
</reference>
<gene>
    <name evidence="2" type="ORF">EgrG_002057900</name>
</gene>
<dbReference type="AlphaFoldDB" id="A0A068X2P8"/>
<accession>A0A068X2P8</accession>
<evidence type="ECO:0000313" key="4">
    <source>
        <dbReference type="WBParaSite" id="EgrG_002057900"/>
    </source>
</evidence>
<reference evidence="2" key="2">
    <citation type="submission" date="2014-06" db="EMBL/GenBank/DDBJ databases">
        <authorList>
            <person name="Aslett M."/>
        </authorList>
    </citation>
    <scope>NUCLEOTIDE SEQUENCE</scope>
</reference>
<reference evidence="4" key="3">
    <citation type="submission" date="2020-10" db="UniProtKB">
        <authorList>
            <consortium name="WormBaseParasite"/>
        </authorList>
    </citation>
    <scope>IDENTIFICATION</scope>
</reference>
<proteinExistence type="predicted"/>
<dbReference type="WBParaSite" id="EgrG_002057900">
    <property type="protein sequence ID" value="EgrG_002057900"/>
    <property type="gene ID" value="EgrG_002057900"/>
</dbReference>
<evidence type="ECO:0000313" key="3">
    <source>
        <dbReference type="Proteomes" id="UP000492820"/>
    </source>
</evidence>
<dbReference type="EMBL" id="LK028706">
    <property type="protein sequence ID" value="CDS25077.1"/>
    <property type="molecule type" value="Genomic_DNA"/>
</dbReference>
<feature type="region of interest" description="Disordered" evidence="1">
    <location>
        <begin position="40"/>
        <end position="59"/>
    </location>
</feature>
<dbReference type="Proteomes" id="UP000492820">
    <property type="component" value="Unassembled WGS sequence"/>
</dbReference>
<evidence type="ECO:0000313" key="2">
    <source>
        <dbReference type="EMBL" id="CDS25077.1"/>
    </source>
</evidence>
<protein>
    <submittedName>
        <fullName evidence="4">Secreted protein</fullName>
    </submittedName>
</protein>
<feature type="compositionally biased region" description="Polar residues" evidence="1">
    <location>
        <begin position="43"/>
        <end position="58"/>
    </location>
</feature>
<sequence>MGLARSHCVTTPASLNNIRAMLYCCLPVVAVARVVSPVGFEPTPSSEGQNSQKVNSLESGALDRSATPTLVAIMQTATHPNHSPLVFSCVVSSFLAPTHLTSPHSLTYPTITSRCYL</sequence>
<evidence type="ECO:0000256" key="1">
    <source>
        <dbReference type="SAM" id="MobiDB-lite"/>
    </source>
</evidence>
<name>A0A068X2P8_ECHGR</name>
<organism evidence="2">
    <name type="scientific">Echinococcus granulosus</name>
    <name type="common">Hydatid tapeworm</name>
    <dbReference type="NCBI Taxonomy" id="6210"/>
    <lineage>
        <taxon>Eukaryota</taxon>
        <taxon>Metazoa</taxon>
        <taxon>Spiralia</taxon>
        <taxon>Lophotrochozoa</taxon>
        <taxon>Platyhelminthes</taxon>
        <taxon>Cestoda</taxon>
        <taxon>Eucestoda</taxon>
        <taxon>Cyclophyllidea</taxon>
        <taxon>Taeniidae</taxon>
        <taxon>Echinococcus</taxon>
        <taxon>Echinococcus granulosus group</taxon>
    </lineage>
</organism>